<evidence type="ECO:0000256" key="1">
    <source>
        <dbReference type="ARBA" id="ARBA00004651"/>
    </source>
</evidence>
<keyword evidence="4 7" id="KW-0812">Transmembrane</keyword>
<gene>
    <name evidence="9" type="ORF">GCM10016234_33930</name>
</gene>
<organism evidence="9 10">
    <name type="scientific">Tianweitania populi</name>
    <dbReference type="NCBI Taxonomy" id="1607949"/>
    <lineage>
        <taxon>Bacteria</taxon>
        <taxon>Pseudomonadati</taxon>
        <taxon>Pseudomonadota</taxon>
        <taxon>Alphaproteobacteria</taxon>
        <taxon>Hyphomicrobiales</taxon>
        <taxon>Phyllobacteriaceae</taxon>
        <taxon>Tianweitania</taxon>
    </lineage>
</organism>
<reference evidence="9" key="1">
    <citation type="journal article" date="2014" name="Int. J. Syst. Evol. Microbiol.">
        <title>Complete genome sequence of Corynebacterium casei LMG S-19264T (=DSM 44701T), isolated from a smear-ripened cheese.</title>
        <authorList>
            <consortium name="US DOE Joint Genome Institute (JGI-PGF)"/>
            <person name="Walter F."/>
            <person name="Albersmeier A."/>
            <person name="Kalinowski J."/>
            <person name="Ruckert C."/>
        </authorList>
    </citation>
    <scope>NUCLEOTIDE SEQUENCE</scope>
    <source>
        <strain evidence="9">KCTC 42249</strain>
    </source>
</reference>
<evidence type="ECO:0000256" key="6">
    <source>
        <dbReference type="ARBA" id="ARBA00023136"/>
    </source>
</evidence>
<comment type="caution">
    <text evidence="9">The sequence shown here is derived from an EMBL/GenBank/DDBJ whole genome shotgun (WGS) entry which is preliminary data.</text>
</comment>
<comment type="subcellular location">
    <subcellularLocation>
        <location evidence="1 7">Cell membrane</location>
        <topology evidence="1 7">Multi-pass membrane protein</topology>
    </subcellularLocation>
</comment>
<keyword evidence="3" id="KW-1003">Cell membrane</keyword>
<dbReference type="SUPFAM" id="SSF161098">
    <property type="entry name" value="MetI-like"/>
    <property type="match status" value="1"/>
</dbReference>
<dbReference type="Pfam" id="PF00528">
    <property type="entry name" value="BPD_transp_1"/>
    <property type="match status" value="1"/>
</dbReference>
<evidence type="ECO:0000259" key="8">
    <source>
        <dbReference type="PROSITE" id="PS50928"/>
    </source>
</evidence>
<name>A0A8J3DYX2_9HYPH</name>
<feature type="domain" description="ABC transmembrane type-1" evidence="8">
    <location>
        <begin position="51"/>
        <end position="235"/>
    </location>
</feature>
<dbReference type="InterPro" id="IPR000515">
    <property type="entry name" value="MetI-like"/>
</dbReference>
<feature type="transmembrane region" description="Helical" evidence="7">
    <location>
        <begin position="121"/>
        <end position="140"/>
    </location>
</feature>
<dbReference type="InterPro" id="IPR035906">
    <property type="entry name" value="MetI-like_sf"/>
</dbReference>
<dbReference type="PANTHER" id="PTHR30151:SF20">
    <property type="entry name" value="ABC TRANSPORTER PERMEASE PROTEIN HI_0355-RELATED"/>
    <property type="match status" value="1"/>
</dbReference>
<dbReference type="GO" id="GO:0055085">
    <property type="term" value="P:transmembrane transport"/>
    <property type="evidence" value="ECO:0007669"/>
    <property type="project" value="InterPro"/>
</dbReference>
<evidence type="ECO:0000256" key="7">
    <source>
        <dbReference type="RuleBase" id="RU363032"/>
    </source>
</evidence>
<dbReference type="Gene3D" id="1.10.3720.10">
    <property type="entry name" value="MetI-like"/>
    <property type="match status" value="1"/>
</dbReference>
<keyword evidence="2 7" id="KW-0813">Transport</keyword>
<keyword evidence="5 7" id="KW-1133">Transmembrane helix</keyword>
<dbReference type="CDD" id="cd06261">
    <property type="entry name" value="TM_PBP2"/>
    <property type="match status" value="1"/>
</dbReference>
<keyword evidence="6 7" id="KW-0472">Membrane</keyword>
<accession>A0A8J3DYX2</accession>
<dbReference type="AlphaFoldDB" id="A0A8J3DYX2"/>
<protein>
    <submittedName>
        <fullName evidence="9">ABC transporter permease</fullName>
    </submittedName>
</protein>
<evidence type="ECO:0000256" key="3">
    <source>
        <dbReference type="ARBA" id="ARBA00022475"/>
    </source>
</evidence>
<dbReference type="GO" id="GO:0005886">
    <property type="term" value="C:plasma membrane"/>
    <property type="evidence" value="ECO:0007669"/>
    <property type="project" value="UniProtKB-SubCell"/>
</dbReference>
<dbReference type="PANTHER" id="PTHR30151">
    <property type="entry name" value="ALKANE SULFONATE ABC TRANSPORTER-RELATED, MEMBRANE SUBUNIT"/>
    <property type="match status" value="1"/>
</dbReference>
<feature type="transmembrane region" description="Helical" evidence="7">
    <location>
        <begin position="62"/>
        <end position="83"/>
    </location>
</feature>
<dbReference type="Proteomes" id="UP000630142">
    <property type="component" value="Unassembled WGS sequence"/>
</dbReference>
<comment type="similarity">
    <text evidence="7">Belongs to the binding-protein-dependent transport system permease family.</text>
</comment>
<feature type="transmembrane region" description="Helical" evidence="7">
    <location>
        <begin position="7"/>
        <end position="27"/>
    </location>
</feature>
<keyword evidence="10" id="KW-1185">Reference proteome</keyword>
<evidence type="ECO:0000313" key="10">
    <source>
        <dbReference type="Proteomes" id="UP000630142"/>
    </source>
</evidence>
<feature type="transmembrane region" description="Helical" evidence="7">
    <location>
        <begin position="187"/>
        <end position="206"/>
    </location>
</feature>
<proteinExistence type="inferred from homology"/>
<feature type="transmembrane region" description="Helical" evidence="7">
    <location>
        <begin position="218"/>
        <end position="235"/>
    </location>
</feature>
<dbReference type="PROSITE" id="PS50928">
    <property type="entry name" value="ABC_TM1"/>
    <property type="match status" value="1"/>
</dbReference>
<evidence type="ECO:0000256" key="5">
    <source>
        <dbReference type="ARBA" id="ARBA00022989"/>
    </source>
</evidence>
<sequence length="250" mass="26855">MPLRAVAATIGAMMVVCLVWQLAIWVLDPPSFMLPSPLRVAATLIERAPFLLRESFVTGLEIWLGLFFGITAGASIGLSVVAFPRFGRLLWPVLLVLQAMPVFALAPLLVLWFGFGLTSKIVMAGLIIFFPVASAYADGLRRIDPNLLDATAMTEASHLQALWHVRVPLALPALATGIRVAAPLAPLGAVISEWVGASGGLGFVMLQANARMQTDTVFAALTLLAATTLFLRFLADALTRRIAPWAPETR</sequence>
<evidence type="ECO:0000256" key="2">
    <source>
        <dbReference type="ARBA" id="ARBA00022448"/>
    </source>
</evidence>
<evidence type="ECO:0000256" key="4">
    <source>
        <dbReference type="ARBA" id="ARBA00022692"/>
    </source>
</evidence>
<dbReference type="EMBL" id="BMZQ01000003">
    <property type="protein sequence ID" value="GHD20896.1"/>
    <property type="molecule type" value="Genomic_DNA"/>
</dbReference>
<reference evidence="9" key="2">
    <citation type="submission" date="2020-09" db="EMBL/GenBank/DDBJ databases">
        <authorList>
            <person name="Sun Q."/>
            <person name="Kim S."/>
        </authorList>
    </citation>
    <scope>NUCLEOTIDE SEQUENCE</scope>
    <source>
        <strain evidence="9">KCTC 42249</strain>
    </source>
</reference>
<evidence type="ECO:0000313" key="9">
    <source>
        <dbReference type="EMBL" id="GHD20896.1"/>
    </source>
</evidence>
<feature type="transmembrane region" description="Helical" evidence="7">
    <location>
        <begin position="90"/>
        <end position="115"/>
    </location>
</feature>